<gene>
    <name evidence="7" type="ORF">C3L50_08505</name>
</gene>
<reference evidence="7 8" key="1">
    <citation type="submission" date="2018-01" db="EMBL/GenBank/DDBJ databases">
        <authorList>
            <person name="Gaut B.S."/>
            <person name="Morton B.R."/>
            <person name="Clegg M.T."/>
            <person name="Duvall M.R."/>
        </authorList>
    </citation>
    <scope>NUCLEOTIDE SEQUENCE [LARGE SCALE GENOMIC DNA]</scope>
    <source>
        <strain evidence="7 8">HR-AY</strain>
    </source>
</reference>
<evidence type="ECO:0000256" key="2">
    <source>
        <dbReference type="ARBA" id="ARBA00023136"/>
    </source>
</evidence>
<keyword evidence="8" id="KW-1185">Reference proteome</keyword>
<dbReference type="Gene3D" id="3.30.1330.60">
    <property type="entry name" value="OmpA-like domain"/>
    <property type="match status" value="2"/>
</dbReference>
<feature type="domain" description="OmpA-like" evidence="6">
    <location>
        <begin position="16"/>
        <end position="136"/>
    </location>
</feature>
<dbReference type="GO" id="GO:0009279">
    <property type="term" value="C:cell outer membrane"/>
    <property type="evidence" value="ECO:0007669"/>
    <property type="project" value="UniProtKB-SubCell"/>
</dbReference>
<evidence type="ECO:0000256" key="3">
    <source>
        <dbReference type="ARBA" id="ARBA00023237"/>
    </source>
</evidence>
<dbReference type="InterPro" id="IPR006664">
    <property type="entry name" value="OMP_bac"/>
</dbReference>
<feature type="signal peptide" evidence="5">
    <location>
        <begin position="1"/>
        <end position="19"/>
    </location>
</feature>
<evidence type="ECO:0000256" key="5">
    <source>
        <dbReference type="SAM" id="SignalP"/>
    </source>
</evidence>
<evidence type="ECO:0000256" key="1">
    <source>
        <dbReference type="ARBA" id="ARBA00004442"/>
    </source>
</evidence>
<feature type="chain" id="PRO_5015558878" evidence="5">
    <location>
        <begin position="20"/>
        <end position="264"/>
    </location>
</feature>
<comment type="subcellular location">
    <subcellularLocation>
        <location evidence="1">Cell outer membrane</location>
    </subcellularLocation>
</comment>
<dbReference type="AlphaFoldDB" id="A0A2S5ABU2"/>
<feature type="domain" description="OmpA-like" evidence="6">
    <location>
        <begin position="147"/>
        <end position="264"/>
    </location>
</feature>
<protein>
    <submittedName>
        <fullName evidence="7">OmpA family protein</fullName>
    </submittedName>
</protein>
<dbReference type="PANTHER" id="PTHR30329">
    <property type="entry name" value="STATOR ELEMENT OF FLAGELLAR MOTOR COMPLEX"/>
    <property type="match status" value="1"/>
</dbReference>
<dbReference type="PANTHER" id="PTHR30329:SF21">
    <property type="entry name" value="LIPOPROTEIN YIAD-RELATED"/>
    <property type="match status" value="1"/>
</dbReference>
<dbReference type="Proteomes" id="UP000237310">
    <property type="component" value="Unassembled WGS sequence"/>
</dbReference>
<organism evidence="7 8">
    <name type="scientific">Flavobacterium alvei</name>
    <dbReference type="NCBI Taxonomy" id="2080416"/>
    <lineage>
        <taxon>Bacteria</taxon>
        <taxon>Pseudomonadati</taxon>
        <taxon>Bacteroidota</taxon>
        <taxon>Flavobacteriia</taxon>
        <taxon>Flavobacteriales</taxon>
        <taxon>Flavobacteriaceae</taxon>
        <taxon>Flavobacterium</taxon>
    </lineage>
</organism>
<sequence>MMKRSLQIVLLLFFSSLVAQINTAQSVYFEFDKFTLNKNDLSPIITLINSPNFSQFEAIQLYGYCDDRGSEAYNDKLSKRRVDFIQKLLISNGISQNKIFICEGRGKVNLDIDTTKNLKEVRDKNRRVDLIFIKKSTYTSFPENPKVGDNIILNQVLFEMGSSELSLTAKKELDRIAVLLQKHKNLRFEIKGHVCCTSNKYKDAIDKEDQVRNLSENRAKNVFLYFRSKGISPYRMSFKGYGNLFPLGKEDAQDRRVELYITKL</sequence>
<dbReference type="EMBL" id="PQVG01000004">
    <property type="protein sequence ID" value="POY39862.1"/>
    <property type="molecule type" value="Genomic_DNA"/>
</dbReference>
<dbReference type="CDD" id="cd07185">
    <property type="entry name" value="OmpA_C-like"/>
    <property type="match status" value="2"/>
</dbReference>
<evidence type="ECO:0000313" key="7">
    <source>
        <dbReference type="EMBL" id="POY39862.1"/>
    </source>
</evidence>
<dbReference type="Pfam" id="PF00691">
    <property type="entry name" value="OmpA"/>
    <property type="match status" value="2"/>
</dbReference>
<dbReference type="InterPro" id="IPR050330">
    <property type="entry name" value="Bact_OuterMem_StrucFunc"/>
</dbReference>
<name>A0A2S5ABU2_9FLAO</name>
<keyword evidence="3" id="KW-0998">Cell outer membrane</keyword>
<dbReference type="InterPro" id="IPR006665">
    <property type="entry name" value="OmpA-like"/>
</dbReference>
<evidence type="ECO:0000313" key="8">
    <source>
        <dbReference type="Proteomes" id="UP000237310"/>
    </source>
</evidence>
<comment type="caution">
    <text evidence="7">The sequence shown here is derived from an EMBL/GenBank/DDBJ whole genome shotgun (WGS) entry which is preliminary data.</text>
</comment>
<dbReference type="InterPro" id="IPR036737">
    <property type="entry name" value="OmpA-like_sf"/>
</dbReference>
<dbReference type="SUPFAM" id="SSF103088">
    <property type="entry name" value="OmpA-like"/>
    <property type="match status" value="2"/>
</dbReference>
<keyword evidence="2 4" id="KW-0472">Membrane</keyword>
<keyword evidence="5" id="KW-0732">Signal</keyword>
<evidence type="ECO:0000259" key="6">
    <source>
        <dbReference type="PROSITE" id="PS51123"/>
    </source>
</evidence>
<dbReference type="PRINTS" id="PR01021">
    <property type="entry name" value="OMPADOMAIN"/>
</dbReference>
<evidence type="ECO:0000256" key="4">
    <source>
        <dbReference type="PROSITE-ProRule" id="PRU00473"/>
    </source>
</evidence>
<dbReference type="PROSITE" id="PS51123">
    <property type="entry name" value="OMPA_2"/>
    <property type="match status" value="2"/>
</dbReference>
<accession>A0A2S5ABU2</accession>
<proteinExistence type="predicted"/>